<evidence type="ECO:0000313" key="2">
    <source>
        <dbReference type="Proteomes" id="UP001050691"/>
    </source>
</evidence>
<comment type="caution">
    <text evidence="1">The sequence shown here is derived from an EMBL/GenBank/DDBJ whole genome shotgun (WGS) entry which is preliminary data.</text>
</comment>
<keyword evidence="2" id="KW-1185">Reference proteome</keyword>
<sequence length="174" mass="19362">MPNPKRKLADGRPVYSIPAILFIDDVSANTSKQWNKNYVVYMSNATLPHQDLEKQYNVHFIAASPNVAPLELLQGVCESFIDAEDEGIIAIDSLDPNHGECLLYPFVLFIAGNNLMQAELACQCGLTANKFCRTCEVGGTQLYECSDEGYLSLFSSNTIRTPELTHAHILEQYN</sequence>
<dbReference type="Proteomes" id="UP001050691">
    <property type="component" value="Unassembled WGS sequence"/>
</dbReference>
<reference evidence="1" key="1">
    <citation type="submission" date="2021-10" db="EMBL/GenBank/DDBJ databases">
        <title>De novo Genome Assembly of Clathrus columnatus (Basidiomycota, Fungi) Using Illumina and Nanopore Sequence Data.</title>
        <authorList>
            <person name="Ogiso-Tanaka E."/>
            <person name="Itagaki H."/>
            <person name="Hosoya T."/>
            <person name="Hosaka K."/>
        </authorList>
    </citation>
    <scope>NUCLEOTIDE SEQUENCE</scope>
    <source>
        <strain evidence="1">MO-923</strain>
    </source>
</reference>
<dbReference type="EMBL" id="BPWL01000009">
    <property type="protein sequence ID" value="GJJ13680.1"/>
    <property type="molecule type" value="Genomic_DNA"/>
</dbReference>
<name>A0AAV5AH52_9AGAM</name>
<organism evidence="1 2">
    <name type="scientific">Clathrus columnatus</name>
    <dbReference type="NCBI Taxonomy" id="1419009"/>
    <lineage>
        <taxon>Eukaryota</taxon>
        <taxon>Fungi</taxon>
        <taxon>Dikarya</taxon>
        <taxon>Basidiomycota</taxon>
        <taxon>Agaricomycotina</taxon>
        <taxon>Agaricomycetes</taxon>
        <taxon>Phallomycetidae</taxon>
        <taxon>Phallales</taxon>
        <taxon>Clathraceae</taxon>
        <taxon>Clathrus</taxon>
    </lineage>
</organism>
<accession>A0AAV5AH52</accession>
<dbReference type="AlphaFoldDB" id="A0AAV5AH52"/>
<evidence type="ECO:0000313" key="1">
    <source>
        <dbReference type="EMBL" id="GJJ13680.1"/>
    </source>
</evidence>
<protein>
    <submittedName>
        <fullName evidence="1">Uncharacterized protein</fullName>
    </submittedName>
</protein>
<proteinExistence type="predicted"/>
<gene>
    <name evidence="1" type="ORF">Clacol_007936</name>
</gene>